<dbReference type="GO" id="GO:0016805">
    <property type="term" value="F:dipeptidase activity"/>
    <property type="evidence" value="ECO:0007669"/>
    <property type="project" value="InterPro"/>
</dbReference>
<organism evidence="4">
    <name type="scientific">Chaetoceros debilis</name>
    <dbReference type="NCBI Taxonomy" id="122233"/>
    <lineage>
        <taxon>Eukaryota</taxon>
        <taxon>Sar</taxon>
        <taxon>Stramenopiles</taxon>
        <taxon>Ochrophyta</taxon>
        <taxon>Bacillariophyta</taxon>
        <taxon>Coscinodiscophyceae</taxon>
        <taxon>Chaetocerotophycidae</taxon>
        <taxon>Chaetocerotales</taxon>
        <taxon>Chaetocerotaceae</taxon>
        <taxon>Chaetoceros</taxon>
    </lineage>
</organism>
<protein>
    <recommendedName>
        <fullName evidence="5">Dipeptidase</fullName>
    </recommendedName>
</protein>
<evidence type="ECO:0000313" key="4">
    <source>
        <dbReference type="EMBL" id="CAE0478882.1"/>
    </source>
</evidence>
<keyword evidence="3" id="KW-0732">Signal</keyword>
<comment type="similarity">
    <text evidence="1">Belongs to the peptidase C69 family. Secernin subfamily.</text>
</comment>
<dbReference type="GO" id="GO:0070004">
    <property type="term" value="F:cysteine-type exopeptidase activity"/>
    <property type="evidence" value="ECO:0007669"/>
    <property type="project" value="InterPro"/>
</dbReference>
<dbReference type="AlphaFoldDB" id="A0A7S3QIX5"/>
<proteinExistence type="inferred from homology"/>
<dbReference type="Pfam" id="PF03577">
    <property type="entry name" value="Peptidase_C69"/>
    <property type="match status" value="1"/>
</dbReference>
<dbReference type="PANTHER" id="PTHR12994:SF17">
    <property type="entry name" value="LD30995P"/>
    <property type="match status" value="1"/>
</dbReference>
<reference evidence="4" key="1">
    <citation type="submission" date="2021-01" db="EMBL/GenBank/DDBJ databases">
        <authorList>
            <person name="Corre E."/>
            <person name="Pelletier E."/>
            <person name="Niang G."/>
            <person name="Scheremetjew M."/>
            <person name="Finn R."/>
            <person name="Kale V."/>
            <person name="Holt S."/>
            <person name="Cochrane G."/>
            <person name="Meng A."/>
            <person name="Brown T."/>
            <person name="Cohen L."/>
        </authorList>
    </citation>
    <scope>NUCLEOTIDE SEQUENCE</scope>
    <source>
        <strain evidence="4">MM31A-1</strain>
    </source>
</reference>
<evidence type="ECO:0000256" key="2">
    <source>
        <dbReference type="SAM" id="MobiDB-lite"/>
    </source>
</evidence>
<dbReference type="EMBL" id="HBIO01030989">
    <property type="protein sequence ID" value="CAE0478882.1"/>
    <property type="molecule type" value="Transcribed_RNA"/>
</dbReference>
<feature type="region of interest" description="Disordered" evidence="2">
    <location>
        <begin position="630"/>
        <end position="650"/>
    </location>
</feature>
<accession>A0A7S3QIX5</accession>
<evidence type="ECO:0008006" key="5">
    <source>
        <dbReference type="Google" id="ProtNLM"/>
    </source>
</evidence>
<feature type="signal peptide" evidence="3">
    <location>
        <begin position="1"/>
        <end position="46"/>
    </location>
</feature>
<evidence type="ECO:0000256" key="1">
    <source>
        <dbReference type="ARBA" id="ARBA00005705"/>
    </source>
</evidence>
<evidence type="ECO:0000256" key="3">
    <source>
        <dbReference type="SAM" id="SignalP"/>
    </source>
</evidence>
<dbReference type="GO" id="GO:0006508">
    <property type="term" value="P:proteolysis"/>
    <property type="evidence" value="ECO:0007669"/>
    <property type="project" value="InterPro"/>
</dbReference>
<gene>
    <name evidence="4" type="ORF">CDEB00056_LOCUS23735</name>
</gene>
<feature type="chain" id="PRO_5030624537" description="Dipeptidase" evidence="3">
    <location>
        <begin position="47"/>
        <end position="687"/>
    </location>
</feature>
<sequence length="687" mass="76299">MKVSSAFTNNTHSAAAVPVRAPMKRPILFLCLLLLNFFSSINKVTGCTVFIVGKNATVDNSVLVSHSNDGEFDTDPRLVKVPAADHRPGSMRPIFFSPESYPRYVGYDRGIPEYFPKIIDADTDQEHTQTQASFVPIGSIPQVPHTYAYLEDTYGAVNEMQVGIGESTCSGIFGAIPLGAPHGTALLSVDQLTQLAMERSSSAREAVQLMGSLAEEYGFYGAGEFEGTAESLGVTDVDEAWIFHILPDPTGTSAIWAAQKVPDDSMAILANMFIIRQVNPNDKDQYLMSDSVHSVAKNYGWWKGEKEDGLLDFTKIYSDGEYAHKFYSGRRIWGGYHLACPSKNFPSDYVDLQSDPVYPTFTQPDELLSQLDLFRFHRYTYQGTDFDLGGADNNKLAAGPFGSPDRWKAGEGEKEVPGNWERSIGLYRTSDTYVVQSRNLGLGAVLWFAPASPLGSVFTPFLVSFSDVPSSFRSGHQQIFDRKTAFWAACFVHNIANMKWSYAIHDIEARQSILELASINMVRRMDDLYMQQHSEMDGDEDDNDIGPTLAVVESEYFKNMAKIVSSLWSLSDEIMFKYASGFVNVPPDGMSQMVGYPAWWLEAVGYAEGPPPPPTEPKCCHPLPVLLSNDSSNGAQQFGRGREGNSSQQQHLRMNIHHNDKVKIDKAMPMTGKAAMKQFLQELEQQH</sequence>
<dbReference type="InterPro" id="IPR005322">
    <property type="entry name" value="Peptidase_C69"/>
</dbReference>
<dbReference type="PANTHER" id="PTHR12994">
    <property type="entry name" value="SECERNIN"/>
    <property type="match status" value="1"/>
</dbReference>
<name>A0A7S3QIX5_9STRA</name>